<comment type="caution">
    <text evidence="1">The sequence shown here is derived from an EMBL/GenBank/DDBJ whole genome shotgun (WGS) entry which is preliminary data.</text>
</comment>
<keyword evidence="2" id="KW-1185">Reference proteome</keyword>
<organism evidence="1 2">
    <name type="scientific">Zarconia navalis LEGE 11467</name>
    <dbReference type="NCBI Taxonomy" id="1828826"/>
    <lineage>
        <taxon>Bacteria</taxon>
        <taxon>Bacillati</taxon>
        <taxon>Cyanobacteriota</taxon>
        <taxon>Cyanophyceae</taxon>
        <taxon>Oscillatoriophycideae</taxon>
        <taxon>Oscillatoriales</taxon>
        <taxon>Oscillatoriales incertae sedis</taxon>
        <taxon>Zarconia</taxon>
        <taxon>Zarconia navalis</taxon>
    </lineage>
</organism>
<dbReference type="RefSeq" id="WP_264322467.1">
    <property type="nucleotide sequence ID" value="NZ_JADEXN010000332.1"/>
</dbReference>
<dbReference type="EMBL" id="JADEXN010000332">
    <property type="protein sequence ID" value="MBE9042300.1"/>
    <property type="molecule type" value="Genomic_DNA"/>
</dbReference>
<reference evidence="1" key="1">
    <citation type="submission" date="2020-10" db="EMBL/GenBank/DDBJ databases">
        <authorList>
            <person name="Castelo-Branco R."/>
            <person name="Eusebio N."/>
            <person name="Adriana R."/>
            <person name="Vieira A."/>
            <person name="Brugerolle De Fraissinette N."/>
            <person name="Rezende De Castro R."/>
            <person name="Schneider M.P."/>
            <person name="Vasconcelos V."/>
            <person name="Leao P.N."/>
        </authorList>
    </citation>
    <scope>NUCLEOTIDE SEQUENCE</scope>
    <source>
        <strain evidence="1">LEGE 11467</strain>
    </source>
</reference>
<dbReference type="Proteomes" id="UP000621799">
    <property type="component" value="Unassembled WGS sequence"/>
</dbReference>
<evidence type="ECO:0000313" key="1">
    <source>
        <dbReference type="EMBL" id="MBE9042300.1"/>
    </source>
</evidence>
<dbReference type="AlphaFoldDB" id="A0A928W326"/>
<evidence type="ECO:0000313" key="2">
    <source>
        <dbReference type="Proteomes" id="UP000621799"/>
    </source>
</evidence>
<proteinExistence type="predicted"/>
<sequence>METGKILQVECRHLHSRRSIVAGHGVVVIEGRYNDWGNFDYLGAGNDDNIRLVSLASWSFACIDREQSFTQILKKLNRNPSYPRLPQNANYQAEQKLAMGYIPLPHSLRQGSQTISWYRSPLIPDRNIRNNADFSRNTDRQITGIILRSQVVPGWPSLIIDGYSQSVSGLDFTPPDNLLPILRIEKLAKDVLICLFEGEVKTVDIYLKG</sequence>
<gene>
    <name evidence="1" type="ORF">IQ235_16095</name>
</gene>
<accession>A0A928W326</accession>
<protein>
    <submittedName>
        <fullName evidence="1">Uncharacterized protein</fullName>
    </submittedName>
</protein>
<name>A0A928W326_9CYAN</name>